<accession>Q6EPG1</accession>
<evidence type="ECO:0000256" key="2">
    <source>
        <dbReference type="SAM" id="Phobius"/>
    </source>
</evidence>
<evidence type="ECO:0000256" key="1">
    <source>
        <dbReference type="SAM" id="MobiDB-lite"/>
    </source>
</evidence>
<reference evidence="5" key="2">
    <citation type="journal article" date="2005" name="Nature">
        <title>The map-based sequence of the rice genome.</title>
        <authorList>
            <consortium name="International rice genome sequencing project (IRGSP)"/>
            <person name="Matsumoto T."/>
            <person name="Wu J."/>
            <person name="Kanamori H."/>
            <person name="Katayose Y."/>
            <person name="Fujisawa M."/>
            <person name="Namiki N."/>
            <person name="Mizuno H."/>
            <person name="Yamamoto K."/>
            <person name="Antonio B.A."/>
            <person name="Baba T."/>
            <person name="Sakata K."/>
            <person name="Nagamura Y."/>
            <person name="Aoki H."/>
            <person name="Arikawa K."/>
            <person name="Arita K."/>
            <person name="Bito T."/>
            <person name="Chiden Y."/>
            <person name="Fujitsuka N."/>
            <person name="Fukunaka R."/>
            <person name="Hamada M."/>
            <person name="Harada C."/>
            <person name="Hayashi A."/>
            <person name="Hijishita S."/>
            <person name="Honda M."/>
            <person name="Hosokawa S."/>
            <person name="Ichikawa Y."/>
            <person name="Idonuma A."/>
            <person name="Iijima M."/>
            <person name="Ikeda M."/>
            <person name="Ikeno M."/>
            <person name="Ito K."/>
            <person name="Ito S."/>
            <person name="Ito T."/>
            <person name="Ito Y."/>
            <person name="Ito Y."/>
            <person name="Iwabuchi A."/>
            <person name="Kamiya K."/>
            <person name="Karasawa W."/>
            <person name="Kurita K."/>
            <person name="Katagiri S."/>
            <person name="Kikuta A."/>
            <person name="Kobayashi H."/>
            <person name="Kobayashi N."/>
            <person name="Machita K."/>
            <person name="Maehara T."/>
            <person name="Masukawa M."/>
            <person name="Mizubayashi T."/>
            <person name="Mukai Y."/>
            <person name="Nagasaki H."/>
            <person name="Nagata Y."/>
            <person name="Naito S."/>
            <person name="Nakashima M."/>
            <person name="Nakama Y."/>
            <person name="Nakamichi Y."/>
            <person name="Nakamura M."/>
            <person name="Meguro A."/>
            <person name="Negishi M."/>
            <person name="Ohta I."/>
            <person name="Ohta T."/>
            <person name="Okamoto M."/>
            <person name="Ono N."/>
            <person name="Saji S."/>
            <person name="Sakaguchi M."/>
            <person name="Sakai K."/>
            <person name="Shibata M."/>
            <person name="Shimokawa T."/>
            <person name="Song J."/>
            <person name="Takazaki Y."/>
            <person name="Terasawa K."/>
            <person name="Tsugane M."/>
            <person name="Tsuji K."/>
            <person name="Ueda S."/>
            <person name="Waki K."/>
            <person name="Yamagata H."/>
            <person name="Yamamoto M."/>
            <person name="Yamamoto S."/>
            <person name="Yamane H."/>
            <person name="Yoshiki S."/>
            <person name="Yoshihara R."/>
            <person name="Yukawa K."/>
            <person name="Zhong H."/>
            <person name="Yano M."/>
            <person name="Yuan Q."/>
            <person name="Ouyang S."/>
            <person name="Liu J."/>
            <person name="Jones K.M."/>
            <person name="Gansberger K."/>
            <person name="Moffat K."/>
            <person name="Hill J."/>
            <person name="Bera J."/>
            <person name="Fadrosh D."/>
            <person name="Jin S."/>
            <person name="Johri S."/>
            <person name="Kim M."/>
            <person name="Overton L."/>
            <person name="Reardon M."/>
            <person name="Tsitrin T."/>
            <person name="Vuong H."/>
            <person name="Weaver B."/>
            <person name="Ciecko A."/>
            <person name="Tallon L."/>
            <person name="Jackson J."/>
            <person name="Pai G."/>
            <person name="Aken S.V."/>
            <person name="Utterback T."/>
            <person name="Reidmuller S."/>
            <person name="Feldblyum T."/>
            <person name="Hsiao J."/>
            <person name="Zismann V."/>
            <person name="Iobst S."/>
            <person name="de Vazeille A.R."/>
            <person name="Buell C.R."/>
            <person name="Ying K."/>
            <person name="Li Y."/>
            <person name="Lu T."/>
            <person name="Huang Y."/>
            <person name="Zhao Q."/>
            <person name="Feng Q."/>
            <person name="Zhang L."/>
            <person name="Zhu J."/>
            <person name="Weng Q."/>
            <person name="Mu J."/>
            <person name="Lu Y."/>
            <person name="Fan D."/>
            <person name="Liu Y."/>
            <person name="Guan J."/>
            <person name="Zhang Y."/>
            <person name="Yu S."/>
            <person name="Liu X."/>
            <person name="Zhang Y."/>
            <person name="Hong G."/>
            <person name="Han B."/>
            <person name="Choisne N."/>
            <person name="Demange N."/>
            <person name="Orjeda G."/>
            <person name="Samain S."/>
            <person name="Cattolico L."/>
            <person name="Pelletier E."/>
            <person name="Couloux A."/>
            <person name="Segurens B."/>
            <person name="Wincker P."/>
            <person name="D'Hont A."/>
            <person name="Scarpelli C."/>
            <person name="Weissenbach J."/>
            <person name="Salanoubat M."/>
            <person name="Quetier F."/>
            <person name="Yu Y."/>
            <person name="Kim H.R."/>
            <person name="Rambo T."/>
            <person name="Currie J."/>
            <person name="Collura K."/>
            <person name="Luo M."/>
            <person name="Yang T."/>
            <person name="Ammiraju J.S.S."/>
            <person name="Engler F."/>
            <person name="Soderlund C."/>
            <person name="Wing R.A."/>
            <person name="Palmer L.E."/>
            <person name="de la Bastide M."/>
            <person name="Spiegel L."/>
            <person name="Nascimento L."/>
            <person name="Zutavern T."/>
            <person name="O'Shaughnessy A."/>
            <person name="Dike S."/>
            <person name="Dedhia N."/>
            <person name="Preston R."/>
            <person name="Balija V."/>
            <person name="McCombie W.R."/>
            <person name="Chow T."/>
            <person name="Chen H."/>
            <person name="Chung M."/>
            <person name="Chen C."/>
            <person name="Shaw J."/>
            <person name="Wu H."/>
            <person name="Hsiao K."/>
            <person name="Chao Y."/>
            <person name="Chu M."/>
            <person name="Cheng C."/>
            <person name="Hour A."/>
            <person name="Lee P."/>
            <person name="Lin S."/>
            <person name="Lin Y."/>
            <person name="Liou J."/>
            <person name="Liu S."/>
            <person name="Hsing Y."/>
            <person name="Raghuvanshi S."/>
            <person name="Mohanty A."/>
            <person name="Bharti A.K."/>
            <person name="Gaur A."/>
            <person name="Gupta V."/>
            <person name="Kumar D."/>
            <person name="Ravi V."/>
            <person name="Vij S."/>
            <person name="Kapur A."/>
            <person name="Khurana P."/>
            <person name="Khurana P."/>
            <person name="Khurana J.P."/>
            <person name="Tyagi A.K."/>
            <person name="Gaikwad K."/>
            <person name="Singh A."/>
            <person name="Dalal V."/>
            <person name="Srivastava S."/>
            <person name="Dixit A."/>
            <person name="Pal A.K."/>
            <person name="Ghazi I.A."/>
            <person name="Yadav M."/>
            <person name="Pandit A."/>
            <person name="Bhargava A."/>
            <person name="Sureshbabu K."/>
            <person name="Batra K."/>
            <person name="Sharma T.R."/>
            <person name="Mohapatra T."/>
            <person name="Singh N.K."/>
            <person name="Messing J."/>
            <person name="Nelson A.B."/>
            <person name="Fuks G."/>
            <person name="Kavchok S."/>
            <person name="Keizer G."/>
            <person name="Linton E."/>
            <person name="Llaca V."/>
            <person name="Song R."/>
            <person name="Tanyolac B."/>
            <person name="Young S."/>
            <person name="Ho-Il K."/>
            <person name="Hahn J.H."/>
            <person name="Sangsakoo G."/>
            <person name="Vanavichit A."/>
            <person name="de Mattos Luiz.A.T."/>
            <person name="Zimmer P.D."/>
            <person name="Malone G."/>
            <person name="Dellagostin O."/>
            <person name="de Oliveira A.C."/>
            <person name="Bevan M."/>
            <person name="Bancroft I."/>
            <person name="Minx P."/>
            <person name="Cordum H."/>
            <person name="Wilson R."/>
            <person name="Cheng Z."/>
            <person name="Jin W."/>
            <person name="Jiang J."/>
            <person name="Leong S.A."/>
            <person name="Iwama H."/>
            <person name="Gojobori T."/>
            <person name="Itoh T."/>
            <person name="Niimura Y."/>
            <person name="Fujii Y."/>
            <person name="Habara T."/>
            <person name="Sakai H."/>
            <person name="Sato Y."/>
            <person name="Wilson G."/>
            <person name="Kumar K."/>
            <person name="McCouch S."/>
            <person name="Juretic N."/>
            <person name="Hoen D."/>
            <person name="Wright S."/>
            <person name="Bruskiewich R."/>
            <person name="Bureau T."/>
            <person name="Miyao A."/>
            <person name="Hirochika H."/>
            <person name="Nishikawa T."/>
            <person name="Kadowaki K."/>
            <person name="Sugiura M."/>
            <person name="Burr B."/>
            <person name="Sasaki T."/>
        </authorList>
    </citation>
    <scope>NUCLEOTIDE SEQUENCE [LARGE SCALE GENOMIC DNA]</scope>
    <source>
        <strain evidence="5">cv. Nipponbare</strain>
    </source>
</reference>
<evidence type="ECO:0000313" key="4">
    <source>
        <dbReference type="EMBL" id="EAZ24160.1"/>
    </source>
</evidence>
<dbReference type="EMBL" id="CM000139">
    <property type="protein sequence ID" value="EAZ24160.1"/>
    <property type="molecule type" value="Genomic_DNA"/>
</dbReference>
<reference evidence="4" key="3">
    <citation type="journal article" date="2005" name="PLoS Biol.">
        <title>The genomes of Oryza sativa: a history of duplications.</title>
        <authorList>
            <person name="Yu J."/>
            <person name="Wang J."/>
            <person name="Lin W."/>
            <person name="Li S."/>
            <person name="Li H."/>
            <person name="Zhou J."/>
            <person name="Ni P."/>
            <person name="Dong W."/>
            <person name="Hu S."/>
            <person name="Zeng C."/>
            <person name="Zhang J."/>
            <person name="Zhang Y."/>
            <person name="Li R."/>
            <person name="Xu Z."/>
            <person name="Li S."/>
            <person name="Li X."/>
            <person name="Zheng H."/>
            <person name="Cong L."/>
            <person name="Lin L."/>
            <person name="Yin J."/>
            <person name="Geng J."/>
            <person name="Li G."/>
            <person name="Shi J."/>
            <person name="Liu J."/>
            <person name="Lv H."/>
            <person name="Li J."/>
            <person name="Wang J."/>
            <person name="Deng Y."/>
            <person name="Ran L."/>
            <person name="Shi X."/>
            <person name="Wang X."/>
            <person name="Wu Q."/>
            <person name="Li C."/>
            <person name="Ren X."/>
            <person name="Wang J."/>
            <person name="Wang X."/>
            <person name="Li D."/>
            <person name="Liu D."/>
            <person name="Zhang X."/>
            <person name="Ji Z."/>
            <person name="Zhao W."/>
            <person name="Sun Y."/>
            <person name="Zhang Z."/>
            <person name="Bao J."/>
            <person name="Han Y."/>
            <person name="Dong L."/>
            <person name="Ji J."/>
            <person name="Chen P."/>
            <person name="Wu S."/>
            <person name="Liu J."/>
            <person name="Xiao Y."/>
            <person name="Bu D."/>
            <person name="Tan J."/>
            <person name="Yang L."/>
            <person name="Ye C."/>
            <person name="Zhang J."/>
            <person name="Xu J."/>
            <person name="Zhou Y."/>
            <person name="Yu Y."/>
            <person name="Zhang B."/>
            <person name="Zhuang S."/>
            <person name="Wei H."/>
            <person name="Liu B."/>
            <person name="Lei M."/>
            <person name="Yu H."/>
            <person name="Li Y."/>
            <person name="Xu H."/>
            <person name="Wei S."/>
            <person name="He X."/>
            <person name="Fang L."/>
            <person name="Zhang Z."/>
            <person name="Zhang Y."/>
            <person name="Huang X."/>
            <person name="Su Z."/>
            <person name="Tong W."/>
            <person name="Li J."/>
            <person name="Tong Z."/>
            <person name="Li S."/>
            <person name="Ye J."/>
            <person name="Wang L."/>
            <person name="Fang L."/>
            <person name="Lei T."/>
            <person name="Chen C."/>
            <person name="Chen H."/>
            <person name="Xu Z."/>
            <person name="Li H."/>
            <person name="Huang H."/>
            <person name="Zhang F."/>
            <person name="Xu H."/>
            <person name="Li N."/>
            <person name="Zhao C."/>
            <person name="Li S."/>
            <person name="Dong L."/>
            <person name="Huang Y."/>
            <person name="Li L."/>
            <person name="Xi Y."/>
            <person name="Qi Q."/>
            <person name="Li W."/>
            <person name="Zhang B."/>
            <person name="Hu W."/>
            <person name="Zhang Y."/>
            <person name="Tian X."/>
            <person name="Jiao Y."/>
            <person name="Liang X."/>
            <person name="Jin J."/>
            <person name="Gao L."/>
            <person name="Zheng W."/>
            <person name="Hao B."/>
            <person name="Liu S."/>
            <person name="Wang W."/>
            <person name="Yuan L."/>
            <person name="Cao M."/>
            <person name="McDermott J."/>
            <person name="Samudrala R."/>
            <person name="Wang J."/>
            <person name="Wong G.K."/>
            <person name="Yang H."/>
        </authorList>
    </citation>
    <scope>NUCLEOTIDE SEQUENCE [LARGE SCALE GENOMIC DNA]</scope>
</reference>
<feature type="region of interest" description="Disordered" evidence="1">
    <location>
        <begin position="1"/>
        <end position="64"/>
    </location>
</feature>
<dbReference type="AlphaFoldDB" id="Q6EPG1"/>
<dbReference type="EMBL" id="AP005885">
    <property type="protein sequence ID" value="BAD29459.1"/>
    <property type="molecule type" value="Genomic_DNA"/>
</dbReference>
<dbReference type="Proteomes" id="UP000007752">
    <property type="component" value="Chromosome 2"/>
</dbReference>
<dbReference type="Proteomes" id="UP000000763">
    <property type="component" value="Chromosome 2"/>
</dbReference>
<feature type="compositionally biased region" description="Basic residues" evidence="1">
    <location>
        <begin position="41"/>
        <end position="53"/>
    </location>
</feature>
<keyword evidence="2" id="KW-0472">Membrane</keyword>
<proteinExistence type="predicted"/>
<feature type="transmembrane region" description="Helical" evidence="2">
    <location>
        <begin position="134"/>
        <end position="155"/>
    </location>
</feature>
<name>Q6EPG1_ORYSJ</name>
<keyword evidence="2" id="KW-1133">Transmembrane helix</keyword>
<reference evidence="4" key="5">
    <citation type="submission" date="2008-12" db="EMBL/GenBank/DDBJ databases">
        <title>Improved gene annotation of the rice (Oryza sativa) genomes.</title>
        <authorList>
            <person name="Wang J."/>
            <person name="Li R."/>
            <person name="Fan W."/>
            <person name="Huang Q."/>
            <person name="Zhang J."/>
            <person name="Zhou Y."/>
            <person name="Hu Y."/>
            <person name="Zi S."/>
            <person name="Li J."/>
            <person name="Ni P."/>
            <person name="Zheng H."/>
            <person name="Zhang Y."/>
            <person name="Zhao M."/>
            <person name="Hao Q."/>
            <person name="McDermott J."/>
            <person name="Samudrala R."/>
            <person name="Kristiansen K."/>
            <person name="Wong G.K.-S."/>
        </authorList>
    </citation>
    <scope>NUCLEOTIDE SEQUENCE</scope>
</reference>
<reference evidence="5" key="4">
    <citation type="journal article" date="2008" name="Nucleic Acids Res.">
        <title>The rice annotation project database (RAP-DB): 2008 update.</title>
        <authorList>
            <consortium name="The rice annotation project (RAP)"/>
        </authorList>
    </citation>
    <scope>GENOME REANNOTATION</scope>
    <source>
        <strain evidence="5">cv. Nipponbare</strain>
    </source>
</reference>
<protein>
    <submittedName>
        <fullName evidence="4">Uncharacterized protein</fullName>
    </submittedName>
</protein>
<evidence type="ECO:0000313" key="3">
    <source>
        <dbReference type="EMBL" id="BAD29459.1"/>
    </source>
</evidence>
<evidence type="ECO:0000313" key="5">
    <source>
        <dbReference type="Proteomes" id="UP000000763"/>
    </source>
</evidence>
<keyword evidence="2" id="KW-0812">Transmembrane</keyword>
<organism evidence="4">
    <name type="scientific">Oryza sativa subsp. japonica</name>
    <name type="common">Rice</name>
    <dbReference type="NCBI Taxonomy" id="39947"/>
    <lineage>
        <taxon>Eukaryota</taxon>
        <taxon>Viridiplantae</taxon>
        <taxon>Streptophyta</taxon>
        <taxon>Embryophyta</taxon>
        <taxon>Tracheophyta</taxon>
        <taxon>Spermatophyta</taxon>
        <taxon>Magnoliopsida</taxon>
        <taxon>Liliopsida</taxon>
        <taxon>Poales</taxon>
        <taxon>Poaceae</taxon>
        <taxon>BOP clade</taxon>
        <taxon>Oryzoideae</taxon>
        <taxon>Oryzeae</taxon>
        <taxon>Oryzinae</taxon>
        <taxon>Oryza</taxon>
        <taxon>Oryza sativa</taxon>
    </lineage>
</organism>
<accession>A3AA21</accession>
<gene>
    <name evidence="4" type="ORF">OsJ_07905</name>
    <name evidence="3" type="ORF">P0657H12.11</name>
</gene>
<sequence length="161" mass="18040">MAVPKSKQSRERIEITVSHQRKSKRQDQGTGRLNKKDRPRNTHINKIQKKSRSQNRPGRAPADTASVSYRYLLIPDKHRPSFIDGGGHYLLRWRQPLQPLSSLGDDGDDGLPTTTTTLPLSYPPSAQSFHPLDAMAEVSLILLVIVTVASVILALPRQEEE</sequence>
<reference evidence="3" key="1">
    <citation type="submission" date="2002-11" db="EMBL/GenBank/DDBJ databases">
        <title>Oryza sativa nipponbare(GA3) genomic DNA, chromosome 2, PAC clone:P0657H12.</title>
        <authorList>
            <person name="Sasaki T."/>
            <person name="Matsumoto T."/>
            <person name="Katayose Y."/>
        </authorList>
    </citation>
    <scope>NUCLEOTIDE SEQUENCE</scope>
</reference>